<gene>
    <name evidence="5" type="ORF">HNR60_003045</name>
</gene>
<sequence>MTVIETLLLGSDRQVALRQVAIRCCAPTRAGVWRAPSACRKLLAATLAMLAIACAAAAEDRQTASSTDPIGFHIPAQPLASALQAYGQRAGVQVLYESQSAAGRRSVAVEGTFAPEAALRLMLSATDLNVQYIRPEAITISPPRAAAAVAPAGLSGDADLSLGTLRVRGASQSDAARFQDYSASVQADIQNALRRNPKTRDGVYRVVLDLWITPSRTVARTELFRSTGDGERDAAVEATLRGLMISKAAPEKAPQPIRVAIMVTSVQ</sequence>
<evidence type="ECO:0000256" key="2">
    <source>
        <dbReference type="ARBA" id="ARBA00023136"/>
    </source>
</evidence>
<dbReference type="AlphaFoldDB" id="A0A7W7Z689"/>
<accession>A0A7W7Z689</accession>
<keyword evidence="3" id="KW-0998">Cell outer membrane</keyword>
<comment type="caution">
    <text evidence="5">The sequence shown here is derived from an EMBL/GenBank/DDBJ whole genome shotgun (WGS) entry which is preliminary data.</text>
</comment>
<dbReference type="RefSeq" id="WP_184258874.1">
    <property type="nucleotide sequence ID" value="NZ_JACHIH010000019.1"/>
</dbReference>
<proteinExistence type="predicted"/>
<dbReference type="SUPFAM" id="SSF74653">
    <property type="entry name" value="TolA/TonB C-terminal domain"/>
    <property type="match status" value="1"/>
</dbReference>
<reference evidence="5 6" key="1">
    <citation type="submission" date="2020-08" db="EMBL/GenBank/DDBJ databases">
        <title>Genomic Encyclopedia of Type Strains, Phase IV (KMG-IV): sequencing the most valuable type-strain genomes for metagenomic binning, comparative biology and taxonomic classification.</title>
        <authorList>
            <person name="Goeker M."/>
        </authorList>
    </citation>
    <scope>NUCLEOTIDE SEQUENCE [LARGE SCALE GENOMIC DNA]</scope>
    <source>
        <strain evidence="5 6">DSM 12706</strain>
    </source>
</reference>
<dbReference type="EMBL" id="JACHIH010000019">
    <property type="protein sequence ID" value="MBB5048282.1"/>
    <property type="molecule type" value="Genomic_DNA"/>
</dbReference>
<dbReference type="GO" id="GO:0019867">
    <property type="term" value="C:outer membrane"/>
    <property type="evidence" value="ECO:0007669"/>
    <property type="project" value="InterPro"/>
</dbReference>
<organism evidence="5 6">
    <name type="scientific">Rhodopseudomonas rhenobacensis</name>
    <dbReference type="NCBI Taxonomy" id="87461"/>
    <lineage>
        <taxon>Bacteria</taxon>
        <taxon>Pseudomonadati</taxon>
        <taxon>Pseudomonadota</taxon>
        <taxon>Alphaproteobacteria</taxon>
        <taxon>Hyphomicrobiales</taxon>
        <taxon>Nitrobacteraceae</taxon>
        <taxon>Rhodopseudomonas</taxon>
    </lineage>
</organism>
<dbReference type="Gene3D" id="3.55.50.30">
    <property type="match status" value="1"/>
</dbReference>
<dbReference type="InterPro" id="IPR011662">
    <property type="entry name" value="Secretin/TonB_short_N"/>
</dbReference>
<evidence type="ECO:0000313" key="6">
    <source>
        <dbReference type="Proteomes" id="UP000542353"/>
    </source>
</evidence>
<name>A0A7W7Z689_9BRAD</name>
<dbReference type="Gene3D" id="3.30.1150.10">
    <property type="match status" value="1"/>
</dbReference>
<keyword evidence="1" id="KW-0813">Transport</keyword>
<keyword evidence="2" id="KW-0472">Membrane</keyword>
<feature type="domain" description="Secretin/TonB short N-terminal" evidence="4">
    <location>
        <begin position="92"/>
        <end position="143"/>
    </location>
</feature>
<evidence type="ECO:0000313" key="5">
    <source>
        <dbReference type="EMBL" id="MBB5048282.1"/>
    </source>
</evidence>
<keyword evidence="6" id="KW-1185">Reference proteome</keyword>
<dbReference type="SMART" id="SM00965">
    <property type="entry name" value="STN"/>
    <property type="match status" value="1"/>
</dbReference>
<dbReference type="Pfam" id="PF07660">
    <property type="entry name" value="STN"/>
    <property type="match status" value="1"/>
</dbReference>
<evidence type="ECO:0000256" key="1">
    <source>
        <dbReference type="ARBA" id="ARBA00022448"/>
    </source>
</evidence>
<evidence type="ECO:0000259" key="4">
    <source>
        <dbReference type="SMART" id="SM00965"/>
    </source>
</evidence>
<protein>
    <recommendedName>
        <fullName evidence="4">Secretin/TonB short N-terminal domain-containing protein</fullName>
    </recommendedName>
</protein>
<dbReference type="Proteomes" id="UP000542353">
    <property type="component" value="Unassembled WGS sequence"/>
</dbReference>
<evidence type="ECO:0000256" key="3">
    <source>
        <dbReference type="ARBA" id="ARBA00023237"/>
    </source>
</evidence>